<dbReference type="InterPro" id="IPR017452">
    <property type="entry name" value="GPCR_Rhodpsn_7TM"/>
</dbReference>
<feature type="transmembrane region" description="Helical" evidence="8">
    <location>
        <begin position="87"/>
        <end position="108"/>
    </location>
</feature>
<evidence type="ECO:0000256" key="3">
    <source>
        <dbReference type="ARBA" id="ARBA00022989"/>
    </source>
</evidence>
<evidence type="ECO:0000256" key="2">
    <source>
        <dbReference type="ARBA" id="ARBA00022692"/>
    </source>
</evidence>
<dbReference type="PANTHER" id="PTHR24238">
    <property type="entry name" value="G-PROTEIN COUPLED RECEPTOR"/>
    <property type="match status" value="1"/>
</dbReference>
<dbReference type="GO" id="GO:0016020">
    <property type="term" value="C:membrane"/>
    <property type="evidence" value="ECO:0007669"/>
    <property type="project" value="UniProtKB-SubCell"/>
</dbReference>
<dbReference type="EnsemblMetazoa" id="G4974.4">
    <property type="protein sequence ID" value="G4974.4:cds"/>
    <property type="gene ID" value="G4974"/>
</dbReference>
<dbReference type="PANTHER" id="PTHR24238:SF47">
    <property type="entry name" value="ECDYSTEROIDS_DOPAMINE RECEPTOR-RELATED"/>
    <property type="match status" value="1"/>
</dbReference>
<evidence type="ECO:0000313" key="10">
    <source>
        <dbReference type="EnsemblMetazoa" id="G4974.3:cds"/>
    </source>
</evidence>
<dbReference type="PROSITE" id="PS50262">
    <property type="entry name" value="G_PROTEIN_RECEP_F1_2"/>
    <property type="match status" value="1"/>
</dbReference>
<sequence length="425" mass="48332">MELPNPTSDKTPVFYSTENLSSVGFFNQTIDKTHVYYSTKDLNSAIAANYRINSIIVSILLSIGVIGNSIVILTYHFRMKNKRDDRYFIPCLAITNMLACVSASVLFVTLNAIPVMFTSSVMCKSLNYVTRVTCVESLTILLIISIQRYKKICTRGKSRMSLFWKRMAIVISMICSTVLSIPSLVFIGVNETKRNIYNNVTEFRCEHVTRNVHEKYGLNIYLGFIGLFFVGIVISTAVIYTLIGRRIYTKIQPPQTKSMLSASQDALNYNSLLKYSKSDTNLQGRLQSRSMEESEEMVLKKFTETNVQRSKSEAGKRKYTVSEVKKARAGLGLFVFRYYYMFVSISLVTSISFISPILILILEAAGIVTINELQPGFGFNIVLLLRRSYLFSYTINPFMFGLFDTTFRKALVEVFQQLPFSSRSF</sequence>
<dbReference type="Gene3D" id="1.20.1070.10">
    <property type="entry name" value="Rhodopsin 7-helix transmembrane proteins"/>
    <property type="match status" value="1"/>
</dbReference>
<protein>
    <recommendedName>
        <fullName evidence="9">G-protein coupled receptors family 1 profile domain-containing protein</fullName>
    </recommendedName>
</protein>
<evidence type="ECO:0000256" key="7">
    <source>
        <dbReference type="ARBA" id="ARBA00023224"/>
    </source>
</evidence>
<dbReference type="GO" id="GO:0004930">
    <property type="term" value="F:G protein-coupled receptor activity"/>
    <property type="evidence" value="ECO:0007669"/>
    <property type="project" value="UniProtKB-KW"/>
</dbReference>
<proteinExistence type="predicted"/>
<keyword evidence="5 8" id="KW-0472">Membrane</keyword>
<dbReference type="EnsemblMetazoa" id="G4974.2">
    <property type="protein sequence ID" value="G4974.2:cds"/>
    <property type="gene ID" value="G4974"/>
</dbReference>
<feature type="transmembrane region" description="Helical" evidence="8">
    <location>
        <begin position="128"/>
        <end position="146"/>
    </location>
</feature>
<evidence type="ECO:0000256" key="6">
    <source>
        <dbReference type="ARBA" id="ARBA00023170"/>
    </source>
</evidence>
<dbReference type="InterPro" id="IPR000276">
    <property type="entry name" value="GPCR_Rhodpsn"/>
</dbReference>
<keyword evidence="11" id="KW-1185">Reference proteome</keyword>
<accession>A0A8W8NA19</accession>
<feature type="transmembrane region" description="Helical" evidence="8">
    <location>
        <begin position="167"/>
        <end position="189"/>
    </location>
</feature>
<keyword evidence="3 8" id="KW-1133">Transmembrane helix</keyword>
<evidence type="ECO:0000256" key="1">
    <source>
        <dbReference type="ARBA" id="ARBA00004141"/>
    </source>
</evidence>
<dbReference type="CDD" id="cd00637">
    <property type="entry name" value="7tm_classA_rhodopsin-like"/>
    <property type="match status" value="1"/>
</dbReference>
<comment type="subcellular location">
    <subcellularLocation>
        <location evidence="1">Membrane</location>
        <topology evidence="1">Multi-pass membrane protein</topology>
    </subcellularLocation>
</comment>
<organism evidence="10 11">
    <name type="scientific">Magallana gigas</name>
    <name type="common">Pacific oyster</name>
    <name type="synonym">Crassostrea gigas</name>
    <dbReference type="NCBI Taxonomy" id="29159"/>
    <lineage>
        <taxon>Eukaryota</taxon>
        <taxon>Metazoa</taxon>
        <taxon>Spiralia</taxon>
        <taxon>Lophotrochozoa</taxon>
        <taxon>Mollusca</taxon>
        <taxon>Bivalvia</taxon>
        <taxon>Autobranchia</taxon>
        <taxon>Pteriomorphia</taxon>
        <taxon>Ostreida</taxon>
        <taxon>Ostreoidea</taxon>
        <taxon>Ostreidae</taxon>
        <taxon>Magallana</taxon>
    </lineage>
</organism>
<dbReference type="Proteomes" id="UP000005408">
    <property type="component" value="Unassembled WGS sequence"/>
</dbReference>
<feature type="domain" description="G-protein coupled receptors family 1 profile" evidence="9">
    <location>
        <begin position="67"/>
        <end position="400"/>
    </location>
</feature>
<evidence type="ECO:0000256" key="4">
    <source>
        <dbReference type="ARBA" id="ARBA00023040"/>
    </source>
</evidence>
<evidence type="ECO:0000259" key="9">
    <source>
        <dbReference type="PROSITE" id="PS50262"/>
    </source>
</evidence>
<reference evidence="10" key="1">
    <citation type="submission" date="2022-08" db="UniProtKB">
        <authorList>
            <consortium name="EnsemblMetazoa"/>
        </authorList>
    </citation>
    <scope>IDENTIFICATION</scope>
    <source>
        <strain evidence="10">05x7-T-G4-1.051#20</strain>
    </source>
</reference>
<evidence type="ECO:0000313" key="11">
    <source>
        <dbReference type="Proteomes" id="UP000005408"/>
    </source>
</evidence>
<dbReference type="AlphaFoldDB" id="A0A8W8NA19"/>
<feature type="transmembrane region" description="Helical" evidence="8">
    <location>
        <begin position="220"/>
        <end position="243"/>
    </location>
</feature>
<dbReference type="Pfam" id="PF00001">
    <property type="entry name" value="7tm_1"/>
    <property type="match status" value="1"/>
</dbReference>
<dbReference type="EnsemblMetazoa" id="G4974.3">
    <property type="protein sequence ID" value="G4974.3:cds"/>
    <property type="gene ID" value="G4974"/>
</dbReference>
<evidence type="ECO:0000256" key="8">
    <source>
        <dbReference type="SAM" id="Phobius"/>
    </source>
</evidence>
<feature type="transmembrane region" description="Helical" evidence="8">
    <location>
        <begin position="338"/>
        <end position="362"/>
    </location>
</feature>
<dbReference type="SUPFAM" id="SSF81321">
    <property type="entry name" value="Family A G protein-coupled receptor-like"/>
    <property type="match status" value="1"/>
</dbReference>
<feature type="transmembrane region" description="Helical" evidence="8">
    <location>
        <begin position="52"/>
        <end position="75"/>
    </location>
</feature>
<dbReference type="EnsemblMetazoa" id="G4974.5">
    <property type="protein sequence ID" value="G4974.5:cds"/>
    <property type="gene ID" value="G4974"/>
</dbReference>
<dbReference type="EnsemblMetazoa" id="G4974.1">
    <property type="protein sequence ID" value="G4974.1:cds"/>
    <property type="gene ID" value="G4974"/>
</dbReference>
<keyword evidence="6" id="KW-0675">Receptor</keyword>
<keyword evidence="4" id="KW-0297">G-protein coupled receptor</keyword>
<name>A0A8W8NA19_MAGGI</name>
<keyword evidence="7" id="KW-0807">Transducer</keyword>
<dbReference type="PRINTS" id="PR00237">
    <property type="entry name" value="GPCRRHODOPSN"/>
</dbReference>
<keyword evidence="2 8" id="KW-0812">Transmembrane</keyword>
<evidence type="ECO:0000256" key="5">
    <source>
        <dbReference type="ARBA" id="ARBA00023136"/>
    </source>
</evidence>